<sequence>MPKAVNGETPPPGRRRRGAALEAALLDAAWEELLAVGYHDLTYEGVAGRARTSRTVLYRRWPERRDLALAALRHRTPPLPPPPPDTGALRTDVLALLDQITTRLSAITPVLEVLTDSRTRGTDLGDFLAERSREADGGAMAEVLGRAARRGELDPSRIPARVAALPITLVASGMLITHHAPPEAEVAAMVDEMFLPLIAHYGRGGTRTADSAVDREE</sequence>
<dbReference type="InterPro" id="IPR001647">
    <property type="entry name" value="HTH_TetR"/>
</dbReference>
<protein>
    <submittedName>
        <fullName evidence="6">TetR-like C-terminal domain-containing protein</fullName>
    </submittedName>
</protein>
<dbReference type="Proteomes" id="UP001626628">
    <property type="component" value="Chromosome"/>
</dbReference>
<evidence type="ECO:0000259" key="5">
    <source>
        <dbReference type="PROSITE" id="PS50977"/>
    </source>
</evidence>
<keyword evidence="3" id="KW-0804">Transcription</keyword>
<dbReference type="PANTHER" id="PTHR30055">
    <property type="entry name" value="HTH-TYPE TRANSCRIPTIONAL REGULATOR RUTR"/>
    <property type="match status" value="1"/>
</dbReference>
<evidence type="ECO:0000256" key="4">
    <source>
        <dbReference type="PROSITE-ProRule" id="PRU00335"/>
    </source>
</evidence>
<dbReference type="PANTHER" id="PTHR30055:SF148">
    <property type="entry name" value="TETR-FAMILY TRANSCRIPTIONAL REGULATOR"/>
    <property type="match status" value="1"/>
</dbReference>
<gene>
    <name evidence="6" type="ORF">WAB15_31455</name>
</gene>
<keyword evidence="2 4" id="KW-0238">DNA-binding</keyword>
<keyword evidence="7" id="KW-1185">Reference proteome</keyword>
<dbReference type="Pfam" id="PF16859">
    <property type="entry name" value="TetR_C_11"/>
    <property type="match status" value="1"/>
</dbReference>
<dbReference type="RefSeq" id="WP_407288292.1">
    <property type="nucleotide sequence ID" value="NZ_CP147982.1"/>
</dbReference>
<dbReference type="Gene3D" id="1.10.10.60">
    <property type="entry name" value="Homeodomain-like"/>
    <property type="match status" value="1"/>
</dbReference>
<dbReference type="InterPro" id="IPR050109">
    <property type="entry name" value="HTH-type_TetR-like_transc_reg"/>
</dbReference>
<dbReference type="InterPro" id="IPR036271">
    <property type="entry name" value="Tet_transcr_reg_TetR-rel_C_sf"/>
</dbReference>
<feature type="DNA-binding region" description="H-T-H motif" evidence="4">
    <location>
        <begin position="42"/>
        <end position="61"/>
    </location>
</feature>
<dbReference type="InterPro" id="IPR011075">
    <property type="entry name" value="TetR_C"/>
</dbReference>
<evidence type="ECO:0000256" key="1">
    <source>
        <dbReference type="ARBA" id="ARBA00023015"/>
    </source>
</evidence>
<dbReference type="SUPFAM" id="SSF48498">
    <property type="entry name" value="Tetracyclin repressor-like, C-terminal domain"/>
    <property type="match status" value="1"/>
</dbReference>
<dbReference type="SUPFAM" id="SSF46689">
    <property type="entry name" value="Homeodomain-like"/>
    <property type="match status" value="1"/>
</dbReference>
<feature type="domain" description="HTH tetR-type" evidence="5">
    <location>
        <begin position="19"/>
        <end position="79"/>
    </location>
</feature>
<organism evidence="6 7">
    <name type="scientific">Streptomyces sirii</name>
    <dbReference type="NCBI Taxonomy" id="3127701"/>
    <lineage>
        <taxon>Bacteria</taxon>
        <taxon>Bacillati</taxon>
        <taxon>Actinomycetota</taxon>
        <taxon>Actinomycetes</taxon>
        <taxon>Kitasatosporales</taxon>
        <taxon>Streptomycetaceae</taxon>
        <taxon>Streptomyces</taxon>
    </lineage>
</organism>
<reference evidence="6 7" key="1">
    <citation type="submission" date="2024-03" db="EMBL/GenBank/DDBJ databases">
        <title>The complete genome of Streptomyces sirii sp.nov.</title>
        <authorList>
            <person name="Zakalyukina Y.V."/>
            <person name="Belik A.R."/>
            <person name="Biryukov M.V."/>
            <person name="Baturina O.A."/>
            <person name="Kabilov M.R."/>
        </authorList>
    </citation>
    <scope>NUCLEOTIDE SEQUENCE [LARGE SCALE GENOMIC DNA]</scope>
    <source>
        <strain evidence="6 7">BP-8</strain>
    </source>
</reference>
<evidence type="ECO:0000313" key="6">
    <source>
        <dbReference type="EMBL" id="WXK80159.1"/>
    </source>
</evidence>
<evidence type="ECO:0000256" key="3">
    <source>
        <dbReference type="ARBA" id="ARBA00023163"/>
    </source>
</evidence>
<dbReference type="InterPro" id="IPR009057">
    <property type="entry name" value="Homeodomain-like_sf"/>
</dbReference>
<dbReference type="PROSITE" id="PS50977">
    <property type="entry name" value="HTH_TETR_2"/>
    <property type="match status" value="1"/>
</dbReference>
<dbReference type="EMBL" id="CP147982">
    <property type="protein sequence ID" value="WXK80159.1"/>
    <property type="molecule type" value="Genomic_DNA"/>
</dbReference>
<name>A0ABZ2QUD0_9ACTN</name>
<evidence type="ECO:0000313" key="7">
    <source>
        <dbReference type="Proteomes" id="UP001626628"/>
    </source>
</evidence>
<accession>A0ABZ2QUD0</accession>
<evidence type="ECO:0000256" key="2">
    <source>
        <dbReference type="ARBA" id="ARBA00023125"/>
    </source>
</evidence>
<dbReference type="Pfam" id="PF00440">
    <property type="entry name" value="TetR_N"/>
    <property type="match status" value="1"/>
</dbReference>
<keyword evidence="1" id="KW-0805">Transcription regulation</keyword>
<proteinExistence type="predicted"/>
<dbReference type="Gene3D" id="1.10.357.10">
    <property type="entry name" value="Tetracycline Repressor, domain 2"/>
    <property type="match status" value="1"/>
</dbReference>